<evidence type="ECO:0000256" key="2">
    <source>
        <dbReference type="ARBA" id="ARBA00004316"/>
    </source>
</evidence>
<evidence type="ECO:0000256" key="5">
    <source>
        <dbReference type="ARBA" id="ARBA00022679"/>
    </source>
</evidence>
<comment type="subcellular location">
    <subcellularLocation>
        <location evidence="2">Cell projection</location>
    </subcellularLocation>
</comment>
<dbReference type="EMBL" id="JAWDJR010000016">
    <property type="protein sequence ID" value="KAK9960825.1"/>
    <property type="molecule type" value="Genomic_DNA"/>
</dbReference>
<dbReference type="AlphaFoldDB" id="A0AAW1ZHF0"/>
<dbReference type="SUPFAM" id="SSF54919">
    <property type="entry name" value="Nucleoside diphosphate kinase, NDK"/>
    <property type="match status" value="1"/>
</dbReference>
<protein>
    <recommendedName>
        <fullName evidence="4">nucleoside-diphosphate kinase</fullName>
        <ecNumber evidence="4">2.7.4.6</ecNumber>
    </recommendedName>
</protein>
<reference evidence="10 11" key="1">
    <citation type="submission" date="2024-05" db="EMBL/GenBank/DDBJ databases">
        <title>A high-quality chromosomal-level genome assembly of Topmouth culter (Culter alburnus).</title>
        <authorList>
            <person name="Zhao H."/>
        </authorList>
    </citation>
    <scope>NUCLEOTIDE SEQUENCE [LARGE SCALE GENOMIC DNA]</scope>
    <source>
        <strain evidence="10">CATC2023</strain>
        <tissue evidence="10">Muscle</tissue>
    </source>
</reference>
<evidence type="ECO:0000256" key="1">
    <source>
        <dbReference type="ARBA" id="ARBA00001946"/>
    </source>
</evidence>
<evidence type="ECO:0000256" key="7">
    <source>
        <dbReference type="ARBA" id="ARBA00023273"/>
    </source>
</evidence>
<comment type="caution">
    <text evidence="8">Lacks conserved residue(s) required for the propagation of feature annotation.</text>
</comment>
<keyword evidence="7" id="KW-0966">Cell projection</keyword>
<accession>A0AAW1ZHF0</accession>
<evidence type="ECO:0000313" key="11">
    <source>
        <dbReference type="Proteomes" id="UP001479290"/>
    </source>
</evidence>
<dbReference type="GO" id="GO:0004550">
    <property type="term" value="F:nucleoside diphosphate kinase activity"/>
    <property type="evidence" value="ECO:0007669"/>
    <property type="project" value="UniProtKB-EC"/>
</dbReference>
<evidence type="ECO:0000259" key="9">
    <source>
        <dbReference type="SMART" id="SM00562"/>
    </source>
</evidence>
<dbReference type="PANTHER" id="PTHR11349">
    <property type="entry name" value="NUCLEOSIDE DIPHOSPHATE KINASE"/>
    <property type="match status" value="1"/>
</dbReference>
<dbReference type="GO" id="GO:0042995">
    <property type="term" value="C:cell projection"/>
    <property type="evidence" value="ECO:0007669"/>
    <property type="project" value="UniProtKB-SubCell"/>
</dbReference>
<dbReference type="Pfam" id="PF00334">
    <property type="entry name" value="NDK"/>
    <property type="match status" value="1"/>
</dbReference>
<evidence type="ECO:0000256" key="3">
    <source>
        <dbReference type="ARBA" id="ARBA00008142"/>
    </source>
</evidence>
<keyword evidence="6" id="KW-0418">Kinase</keyword>
<sequence>MDAKTERTFIAIKPNGASEELLKQHYINLKDWLIYPGLFKYMNSRASSCDGMGGLQKPGNIRGVFCIEVGRNIIHGRDSVASTNKEISLWFKPEEPVAYKSCVQDWIYE</sequence>
<keyword evidence="5" id="KW-0808">Transferase</keyword>
<dbReference type="InterPro" id="IPR036850">
    <property type="entry name" value="NDK-like_dom_sf"/>
</dbReference>
<dbReference type="Gene3D" id="3.30.70.141">
    <property type="entry name" value="Nucleoside diphosphate kinase-like domain"/>
    <property type="match status" value="1"/>
</dbReference>
<comment type="cofactor">
    <cofactor evidence="1">
        <name>Mg(2+)</name>
        <dbReference type="ChEBI" id="CHEBI:18420"/>
    </cofactor>
</comment>
<comment type="caution">
    <text evidence="10">The sequence shown here is derived from an EMBL/GenBank/DDBJ whole genome shotgun (WGS) entry which is preliminary data.</text>
</comment>
<dbReference type="PROSITE" id="PS51374">
    <property type="entry name" value="NDPK_LIKE"/>
    <property type="match status" value="1"/>
</dbReference>
<gene>
    <name evidence="10" type="ORF">ABG768_008659</name>
</gene>
<organism evidence="10 11">
    <name type="scientific">Culter alburnus</name>
    <name type="common">Topmouth culter</name>
    <dbReference type="NCBI Taxonomy" id="194366"/>
    <lineage>
        <taxon>Eukaryota</taxon>
        <taxon>Metazoa</taxon>
        <taxon>Chordata</taxon>
        <taxon>Craniata</taxon>
        <taxon>Vertebrata</taxon>
        <taxon>Euteleostomi</taxon>
        <taxon>Actinopterygii</taxon>
        <taxon>Neopterygii</taxon>
        <taxon>Teleostei</taxon>
        <taxon>Ostariophysi</taxon>
        <taxon>Cypriniformes</taxon>
        <taxon>Xenocyprididae</taxon>
        <taxon>Xenocypridinae</taxon>
        <taxon>Culter</taxon>
    </lineage>
</organism>
<feature type="domain" description="Nucleoside diphosphate kinase-like" evidence="9">
    <location>
        <begin position="5"/>
        <end position="98"/>
    </location>
</feature>
<comment type="similarity">
    <text evidence="3 8">Belongs to the NDK family.</text>
</comment>
<evidence type="ECO:0000313" key="10">
    <source>
        <dbReference type="EMBL" id="KAK9960825.1"/>
    </source>
</evidence>
<evidence type="ECO:0000256" key="4">
    <source>
        <dbReference type="ARBA" id="ARBA00012966"/>
    </source>
</evidence>
<evidence type="ECO:0000256" key="6">
    <source>
        <dbReference type="ARBA" id="ARBA00022777"/>
    </source>
</evidence>
<dbReference type="Proteomes" id="UP001479290">
    <property type="component" value="Unassembled WGS sequence"/>
</dbReference>
<dbReference type="InterPro" id="IPR034907">
    <property type="entry name" value="NDK-like_dom"/>
</dbReference>
<evidence type="ECO:0000256" key="8">
    <source>
        <dbReference type="PROSITE-ProRule" id="PRU00706"/>
    </source>
</evidence>
<keyword evidence="11" id="KW-1185">Reference proteome</keyword>
<dbReference type="SMART" id="SM00562">
    <property type="entry name" value="NDK"/>
    <property type="match status" value="1"/>
</dbReference>
<proteinExistence type="inferred from homology"/>
<name>A0AAW1ZHF0_CULAL</name>
<dbReference type="EC" id="2.7.4.6" evidence="4"/>